<evidence type="ECO:0008006" key="3">
    <source>
        <dbReference type="Google" id="ProtNLM"/>
    </source>
</evidence>
<sequence length="79" mass="8807">MLEQWLVTAPQMQPRSFSVERLPWGRHHLKRDGAAVTACGRFAVGWHTFWERPLDPRDPDACEACLRVALAVHTGAAAG</sequence>
<evidence type="ECO:0000313" key="2">
    <source>
        <dbReference type="Proteomes" id="UP000655410"/>
    </source>
</evidence>
<dbReference type="EMBL" id="BMNI01000001">
    <property type="protein sequence ID" value="GGO86199.1"/>
    <property type="molecule type" value="Genomic_DNA"/>
</dbReference>
<accession>A0ABQ2N8S7</accession>
<organism evidence="1 2">
    <name type="scientific">Nocardioides phosphati</name>
    <dbReference type="NCBI Taxonomy" id="1867775"/>
    <lineage>
        <taxon>Bacteria</taxon>
        <taxon>Bacillati</taxon>
        <taxon>Actinomycetota</taxon>
        <taxon>Actinomycetes</taxon>
        <taxon>Propionibacteriales</taxon>
        <taxon>Nocardioidaceae</taxon>
        <taxon>Nocardioides</taxon>
    </lineage>
</organism>
<gene>
    <name evidence="1" type="ORF">GCM10011584_07970</name>
</gene>
<comment type="caution">
    <text evidence="1">The sequence shown here is derived from an EMBL/GenBank/DDBJ whole genome shotgun (WGS) entry which is preliminary data.</text>
</comment>
<reference evidence="2" key="1">
    <citation type="journal article" date="2019" name="Int. J. Syst. Evol. Microbiol.">
        <title>The Global Catalogue of Microorganisms (GCM) 10K type strain sequencing project: providing services to taxonomists for standard genome sequencing and annotation.</title>
        <authorList>
            <consortium name="The Broad Institute Genomics Platform"/>
            <consortium name="The Broad Institute Genome Sequencing Center for Infectious Disease"/>
            <person name="Wu L."/>
            <person name="Ma J."/>
        </authorList>
    </citation>
    <scope>NUCLEOTIDE SEQUENCE [LARGE SCALE GENOMIC DNA]</scope>
    <source>
        <strain evidence="2">CGMCC 4.7371</strain>
    </source>
</reference>
<keyword evidence="2" id="KW-1185">Reference proteome</keyword>
<proteinExistence type="predicted"/>
<evidence type="ECO:0000313" key="1">
    <source>
        <dbReference type="EMBL" id="GGO86199.1"/>
    </source>
</evidence>
<dbReference type="Proteomes" id="UP000655410">
    <property type="component" value="Unassembled WGS sequence"/>
</dbReference>
<protein>
    <recommendedName>
        <fullName evidence="3">DUF3039 domain-containing protein</fullName>
    </recommendedName>
</protein>
<name>A0ABQ2N8S7_9ACTN</name>